<gene>
    <name evidence="1" type="ORF">VVR66_02870</name>
</gene>
<name>A0ABV3UZU3_9MICC</name>
<protein>
    <submittedName>
        <fullName evidence="1">Uncharacterized protein</fullName>
    </submittedName>
</protein>
<proteinExistence type="predicted"/>
<evidence type="ECO:0000313" key="2">
    <source>
        <dbReference type="Proteomes" id="UP001558481"/>
    </source>
</evidence>
<dbReference type="EMBL" id="JAYWLU010000002">
    <property type="protein sequence ID" value="MEX3593653.1"/>
    <property type="molecule type" value="Genomic_DNA"/>
</dbReference>
<accession>A0ABV3UZU3</accession>
<evidence type="ECO:0000313" key="1">
    <source>
        <dbReference type="EMBL" id="MEX3593653.1"/>
    </source>
</evidence>
<organism evidence="1 2">
    <name type="scientific">Kocuria carniphila</name>
    <dbReference type="NCBI Taxonomy" id="262208"/>
    <lineage>
        <taxon>Bacteria</taxon>
        <taxon>Bacillati</taxon>
        <taxon>Actinomycetota</taxon>
        <taxon>Actinomycetes</taxon>
        <taxon>Micrococcales</taxon>
        <taxon>Micrococcaceae</taxon>
        <taxon>Kocuria</taxon>
    </lineage>
</organism>
<reference evidence="1 2" key="1">
    <citation type="journal article" date="2024" name="Fungal Genet. Biol.">
        <title>The porcine skin microbiome exhibits broad fungal antagonism.</title>
        <authorList>
            <person name="De La Cruz K.F."/>
            <person name="Townsend E.C."/>
            <person name="Alex Cheong J.Z."/>
            <person name="Salamzade R."/>
            <person name="Liu A."/>
            <person name="Sandstrom S."/>
            <person name="Davila E."/>
            <person name="Huang L."/>
            <person name="Xu K.H."/>
            <person name="Wu S.Y."/>
            <person name="Meudt J.J."/>
            <person name="Shanmuganayagam D."/>
            <person name="Gibson A.L.F."/>
            <person name="Kalan L.R."/>
        </authorList>
    </citation>
    <scope>NUCLEOTIDE SEQUENCE [LARGE SCALE GENOMIC DNA]</scope>
    <source>
        <strain evidence="1 2">LK2625</strain>
    </source>
</reference>
<comment type="caution">
    <text evidence="1">The sequence shown here is derived from an EMBL/GenBank/DDBJ whole genome shotgun (WGS) entry which is preliminary data.</text>
</comment>
<dbReference type="Proteomes" id="UP001558481">
    <property type="component" value="Unassembled WGS sequence"/>
</dbReference>
<dbReference type="RefSeq" id="WP_368629103.1">
    <property type="nucleotide sequence ID" value="NZ_JAYWLU010000002.1"/>
</dbReference>
<sequence length="90" mass="9979">MHEVDLLGTVNVEQYDLDPARAPRRTPSLGGPVCGHLSIVSGCGVHIHEHPATGPWHALPVLMSFHRQLGHEIARMIEDHPEALEYWCGE</sequence>
<keyword evidence="2" id="KW-1185">Reference proteome</keyword>